<keyword evidence="2" id="KW-1185">Reference proteome</keyword>
<dbReference type="EMBL" id="DS995708">
    <property type="protein sequence ID" value="EEQ35238.1"/>
    <property type="molecule type" value="Genomic_DNA"/>
</dbReference>
<dbReference type="AlphaFoldDB" id="C5FZD5"/>
<reference evidence="2" key="1">
    <citation type="journal article" date="2012" name="MBio">
        <title>Comparative genome analysis of Trichophyton rubrum and related dermatophytes reveals candidate genes involved in infection.</title>
        <authorList>
            <person name="Martinez D.A."/>
            <person name="Oliver B.G."/>
            <person name="Graeser Y."/>
            <person name="Goldberg J.M."/>
            <person name="Li W."/>
            <person name="Martinez-Rossi N.M."/>
            <person name="Monod M."/>
            <person name="Shelest E."/>
            <person name="Barton R.C."/>
            <person name="Birch E."/>
            <person name="Brakhage A.A."/>
            <person name="Chen Z."/>
            <person name="Gurr S.J."/>
            <person name="Heiman D."/>
            <person name="Heitman J."/>
            <person name="Kosti I."/>
            <person name="Rossi A."/>
            <person name="Saif S."/>
            <person name="Samalova M."/>
            <person name="Saunders C.W."/>
            <person name="Shea T."/>
            <person name="Summerbell R.C."/>
            <person name="Xu J."/>
            <person name="Young S."/>
            <person name="Zeng Q."/>
            <person name="Birren B.W."/>
            <person name="Cuomo C.A."/>
            <person name="White T.C."/>
        </authorList>
    </citation>
    <scope>NUCLEOTIDE SEQUENCE [LARGE SCALE GENOMIC DNA]</scope>
    <source>
        <strain evidence="2">ATCC MYA-4605 / CBS 113480</strain>
    </source>
</reference>
<proteinExistence type="predicted"/>
<accession>C5FZD5</accession>
<gene>
    <name evidence="1" type="ORF">MCYG_08057</name>
</gene>
<dbReference type="RefSeq" id="XP_002842974.1">
    <property type="nucleotide sequence ID" value="XM_002842928.1"/>
</dbReference>
<dbReference type="OrthoDB" id="284718at2759"/>
<organism evidence="1 2">
    <name type="scientific">Arthroderma otae (strain ATCC MYA-4605 / CBS 113480)</name>
    <name type="common">Microsporum canis</name>
    <dbReference type="NCBI Taxonomy" id="554155"/>
    <lineage>
        <taxon>Eukaryota</taxon>
        <taxon>Fungi</taxon>
        <taxon>Dikarya</taxon>
        <taxon>Ascomycota</taxon>
        <taxon>Pezizomycotina</taxon>
        <taxon>Eurotiomycetes</taxon>
        <taxon>Eurotiomycetidae</taxon>
        <taxon>Onygenales</taxon>
        <taxon>Arthrodermataceae</taxon>
        <taxon>Microsporum</taxon>
    </lineage>
</organism>
<name>C5FZD5_ARTOC</name>
<evidence type="ECO:0000313" key="2">
    <source>
        <dbReference type="Proteomes" id="UP000002035"/>
    </source>
</evidence>
<dbReference type="GeneID" id="9227545"/>
<evidence type="ECO:0000313" key="1">
    <source>
        <dbReference type="EMBL" id="EEQ35238.1"/>
    </source>
</evidence>
<protein>
    <submittedName>
        <fullName evidence="1">Uncharacterized protein</fullName>
    </submittedName>
</protein>
<dbReference type="VEuPathDB" id="FungiDB:MCYG_08057"/>
<dbReference type="Proteomes" id="UP000002035">
    <property type="component" value="Unassembled WGS sequence"/>
</dbReference>
<sequence>MAQKDMRRADLGMLLPAPISERDRLSTNLVPYEAPPVKKTDGDISDNRAVYLLFNVYHANGCCKIHPSSKYLDAAVLTAWIDVYSKQACLAQVPTSRPDAILL</sequence>
<dbReference type="HOGENOM" id="CLU_2263142_0_0_1"/>